<reference evidence="1 2" key="1">
    <citation type="submission" date="2020-08" db="EMBL/GenBank/DDBJ databases">
        <title>Sequencing the genomes of 1000 actinobacteria strains.</title>
        <authorList>
            <person name="Klenk H.-P."/>
        </authorList>
    </citation>
    <scope>NUCLEOTIDE SEQUENCE [LARGE SCALE GENOMIC DNA]</scope>
    <source>
        <strain evidence="1 2">DSM 40129</strain>
    </source>
</reference>
<organism evidence="1 2">
    <name type="scientific">Streptomyces collinus</name>
    <dbReference type="NCBI Taxonomy" id="42684"/>
    <lineage>
        <taxon>Bacteria</taxon>
        <taxon>Bacillati</taxon>
        <taxon>Actinomycetota</taxon>
        <taxon>Actinomycetes</taxon>
        <taxon>Kitasatosporales</taxon>
        <taxon>Streptomycetaceae</taxon>
        <taxon>Streptomyces</taxon>
    </lineage>
</organism>
<evidence type="ECO:0000313" key="2">
    <source>
        <dbReference type="Proteomes" id="UP000579531"/>
    </source>
</evidence>
<keyword evidence="2" id="KW-1185">Reference proteome</keyword>
<evidence type="ECO:0000313" key="1">
    <source>
        <dbReference type="EMBL" id="MBB5814789.1"/>
    </source>
</evidence>
<dbReference type="GeneID" id="93842241"/>
<comment type="caution">
    <text evidence="1">The sequence shown here is derived from an EMBL/GenBank/DDBJ whole genome shotgun (WGS) entry which is preliminary data.</text>
</comment>
<proteinExistence type="predicted"/>
<dbReference type="AlphaFoldDB" id="A0AA89QNV3"/>
<sequence length="130" mass="13393">MNAQVVLLALGTGLGLGSLPAVIRAPATAAARWARGRRVTGRGTARAATDPRRGGLVLFSDHLGRDVVLDPGPLGPICGMPPVGGSVPVVYARDRPTGARLWTSRHLLAPSFGWFLSATLAFGTEVVTAG</sequence>
<name>A0AA89QNV3_STRCU</name>
<dbReference type="RefSeq" id="WP_184851532.1">
    <property type="nucleotide sequence ID" value="NZ_BAABFE010000003.1"/>
</dbReference>
<gene>
    <name evidence="1" type="ORF">HNR72_005817</name>
</gene>
<protein>
    <submittedName>
        <fullName evidence="1">Uncharacterized protein</fullName>
    </submittedName>
</protein>
<dbReference type="Proteomes" id="UP000579531">
    <property type="component" value="Unassembled WGS sequence"/>
</dbReference>
<accession>A0AA89QNV3</accession>
<dbReference type="EMBL" id="JACHLX010000001">
    <property type="protein sequence ID" value="MBB5814789.1"/>
    <property type="molecule type" value="Genomic_DNA"/>
</dbReference>